<dbReference type="EMBL" id="VUJX02000008">
    <property type="protein sequence ID" value="KAL0932908.1"/>
    <property type="molecule type" value="Genomic_DNA"/>
</dbReference>
<proteinExistence type="predicted"/>
<accession>A0ACC3YLZ8</accession>
<name>A0ACC3YLZ8_COLTU</name>
<reference evidence="1 2" key="1">
    <citation type="journal article" date="2020" name="Phytopathology">
        <title>Genome Sequence Resources of Colletotrichum truncatum, C. plurivorum, C. musicola, and C. sojae: Four Species Pathogenic to Soybean (Glycine max).</title>
        <authorList>
            <person name="Rogerio F."/>
            <person name="Boufleur T.R."/>
            <person name="Ciampi-Guillardi M."/>
            <person name="Sukno S.A."/>
            <person name="Thon M.R."/>
            <person name="Massola Junior N.S."/>
            <person name="Baroncelli R."/>
        </authorList>
    </citation>
    <scope>NUCLEOTIDE SEQUENCE [LARGE SCALE GENOMIC DNA]</scope>
    <source>
        <strain evidence="1 2">CMES1059</strain>
    </source>
</reference>
<evidence type="ECO:0000313" key="2">
    <source>
        <dbReference type="Proteomes" id="UP000805649"/>
    </source>
</evidence>
<evidence type="ECO:0000313" key="1">
    <source>
        <dbReference type="EMBL" id="KAL0932908.1"/>
    </source>
</evidence>
<protein>
    <submittedName>
        <fullName evidence="1">Uncharacterized protein</fullName>
    </submittedName>
</protein>
<dbReference type="Proteomes" id="UP000805649">
    <property type="component" value="Unassembled WGS sequence"/>
</dbReference>
<comment type="caution">
    <text evidence="1">The sequence shown here is derived from an EMBL/GenBank/DDBJ whole genome shotgun (WGS) entry which is preliminary data.</text>
</comment>
<keyword evidence="2" id="KW-1185">Reference proteome</keyword>
<organism evidence="1 2">
    <name type="scientific">Colletotrichum truncatum</name>
    <name type="common">Anthracnose fungus</name>
    <name type="synonym">Colletotrichum capsici</name>
    <dbReference type="NCBI Taxonomy" id="5467"/>
    <lineage>
        <taxon>Eukaryota</taxon>
        <taxon>Fungi</taxon>
        <taxon>Dikarya</taxon>
        <taxon>Ascomycota</taxon>
        <taxon>Pezizomycotina</taxon>
        <taxon>Sordariomycetes</taxon>
        <taxon>Hypocreomycetidae</taxon>
        <taxon>Glomerellales</taxon>
        <taxon>Glomerellaceae</taxon>
        <taxon>Colletotrichum</taxon>
        <taxon>Colletotrichum truncatum species complex</taxon>
    </lineage>
</organism>
<sequence length="179" mass="18807">MVNFIRAAGLLAIIPLIAAAPTATEANVAVRAAEQEAVPFSFEKWAEDIMANPNGQHPSPEEALALAFNQTSTDGLEKRQADVSCVFNDNSQAASVADAVWCIDFIAARSNVQCKAIVSGTSFADAAKLKSLVDTSSLCGNVARSAGAIMDACTRGSLVYGSNNAWGNGNMRVHIRSPY</sequence>
<gene>
    <name evidence="1" type="ORF">CTRU02_211871</name>
</gene>